<keyword evidence="8" id="KW-0472">Membrane</keyword>
<dbReference type="AlphaFoldDB" id="A0A9P4Q0W5"/>
<evidence type="ECO:0000256" key="8">
    <source>
        <dbReference type="ARBA" id="ARBA00023136"/>
    </source>
</evidence>
<keyword evidence="11" id="KW-1185">Reference proteome</keyword>
<evidence type="ECO:0000256" key="1">
    <source>
        <dbReference type="ARBA" id="ARBA00004443"/>
    </source>
</evidence>
<accession>A0A9P4Q0W5</accession>
<proteinExistence type="inferred from homology"/>
<feature type="region of interest" description="Disordered" evidence="9">
    <location>
        <begin position="229"/>
        <end position="252"/>
    </location>
</feature>
<dbReference type="Proteomes" id="UP000799441">
    <property type="component" value="Unassembled WGS sequence"/>
</dbReference>
<evidence type="ECO:0008006" key="12">
    <source>
        <dbReference type="Google" id="ProtNLM"/>
    </source>
</evidence>
<feature type="compositionally biased region" description="Polar residues" evidence="9">
    <location>
        <begin position="235"/>
        <end position="252"/>
    </location>
</feature>
<protein>
    <recommendedName>
        <fullName evidence="12">NADH-ubiquinone oxidoreductase 299 kDa subunit</fullName>
    </recommendedName>
</protein>
<evidence type="ECO:0000313" key="10">
    <source>
        <dbReference type="EMBL" id="KAF2717353.1"/>
    </source>
</evidence>
<evidence type="ECO:0000256" key="2">
    <source>
        <dbReference type="ARBA" id="ARBA00010261"/>
    </source>
</evidence>
<dbReference type="PANTHER" id="PTHR12653">
    <property type="entry name" value="NADH-UBIQUINONE OXIDOREDUCTASE 13 KD-B SUBUNIT"/>
    <property type="match status" value="1"/>
</dbReference>
<keyword evidence="6" id="KW-0249">Electron transport</keyword>
<evidence type="ECO:0000256" key="9">
    <source>
        <dbReference type="SAM" id="MobiDB-lite"/>
    </source>
</evidence>
<evidence type="ECO:0000256" key="5">
    <source>
        <dbReference type="ARBA" id="ARBA00022792"/>
    </source>
</evidence>
<evidence type="ECO:0000313" key="11">
    <source>
        <dbReference type="Proteomes" id="UP000799441"/>
    </source>
</evidence>
<feature type="compositionally biased region" description="Basic and acidic residues" evidence="9">
    <location>
        <begin position="132"/>
        <end position="145"/>
    </location>
</feature>
<keyword evidence="3" id="KW-0813">Transport</keyword>
<feature type="region of interest" description="Disordered" evidence="9">
    <location>
        <begin position="130"/>
        <end position="185"/>
    </location>
</feature>
<evidence type="ECO:0000256" key="6">
    <source>
        <dbReference type="ARBA" id="ARBA00022982"/>
    </source>
</evidence>
<dbReference type="PANTHER" id="PTHR12653:SF0">
    <property type="entry name" value="NADH DEHYDROGENASE [UBIQUINONE] 1 ALPHA SUBCOMPLEX SUBUNIT 5"/>
    <property type="match status" value="1"/>
</dbReference>
<dbReference type="Pfam" id="PF04716">
    <property type="entry name" value="ETC_C1_NDUFA5"/>
    <property type="match status" value="1"/>
</dbReference>
<evidence type="ECO:0000256" key="4">
    <source>
        <dbReference type="ARBA" id="ARBA00022660"/>
    </source>
</evidence>
<comment type="subcellular location">
    <subcellularLocation>
        <location evidence="1">Mitochondrion inner membrane</location>
        <topology evidence="1">Peripheral membrane protein</topology>
        <orientation evidence="1">Matrix side</orientation>
    </subcellularLocation>
</comment>
<keyword evidence="5" id="KW-0999">Mitochondrion inner membrane</keyword>
<dbReference type="EMBL" id="MU003846">
    <property type="protein sequence ID" value="KAF2717353.1"/>
    <property type="molecule type" value="Genomic_DNA"/>
</dbReference>
<gene>
    <name evidence="10" type="ORF">K431DRAFT_315865</name>
</gene>
<dbReference type="GO" id="GO:0005743">
    <property type="term" value="C:mitochondrial inner membrane"/>
    <property type="evidence" value="ECO:0007669"/>
    <property type="project" value="UniProtKB-SubCell"/>
</dbReference>
<comment type="caution">
    <text evidence="10">The sequence shown here is derived from an EMBL/GenBank/DDBJ whole genome shotgun (WGS) entry which is preliminary data.</text>
</comment>
<reference evidence="10" key="1">
    <citation type="journal article" date="2020" name="Stud. Mycol.">
        <title>101 Dothideomycetes genomes: a test case for predicting lifestyles and emergence of pathogens.</title>
        <authorList>
            <person name="Haridas S."/>
            <person name="Albert R."/>
            <person name="Binder M."/>
            <person name="Bloem J."/>
            <person name="Labutti K."/>
            <person name="Salamov A."/>
            <person name="Andreopoulos B."/>
            <person name="Baker S."/>
            <person name="Barry K."/>
            <person name="Bills G."/>
            <person name="Bluhm B."/>
            <person name="Cannon C."/>
            <person name="Castanera R."/>
            <person name="Culley D."/>
            <person name="Daum C."/>
            <person name="Ezra D."/>
            <person name="Gonzalez J."/>
            <person name="Henrissat B."/>
            <person name="Kuo A."/>
            <person name="Liang C."/>
            <person name="Lipzen A."/>
            <person name="Lutzoni F."/>
            <person name="Magnuson J."/>
            <person name="Mondo S."/>
            <person name="Nolan M."/>
            <person name="Ohm R."/>
            <person name="Pangilinan J."/>
            <person name="Park H.-J."/>
            <person name="Ramirez L."/>
            <person name="Alfaro M."/>
            <person name="Sun H."/>
            <person name="Tritt A."/>
            <person name="Yoshinaga Y."/>
            <person name="Zwiers L.-H."/>
            <person name="Turgeon B."/>
            <person name="Goodwin S."/>
            <person name="Spatafora J."/>
            <person name="Crous P."/>
            <person name="Grigoriev I."/>
        </authorList>
    </citation>
    <scope>NUCLEOTIDE SEQUENCE</scope>
    <source>
        <strain evidence="10">CBS 116435</strain>
    </source>
</reference>
<evidence type="ECO:0000256" key="3">
    <source>
        <dbReference type="ARBA" id="ARBA00022448"/>
    </source>
</evidence>
<dbReference type="GO" id="GO:0022904">
    <property type="term" value="P:respiratory electron transport chain"/>
    <property type="evidence" value="ECO:0007669"/>
    <property type="project" value="InterPro"/>
</dbReference>
<keyword evidence="7" id="KW-0496">Mitochondrion</keyword>
<evidence type="ECO:0000256" key="7">
    <source>
        <dbReference type="ARBA" id="ARBA00023128"/>
    </source>
</evidence>
<comment type="similarity">
    <text evidence="2">Belongs to the complex I NDUFA5 subunit family.</text>
</comment>
<keyword evidence="4" id="KW-0679">Respiratory chain</keyword>
<name>A0A9P4Q0W5_9PEZI</name>
<dbReference type="OrthoDB" id="286811at2759"/>
<feature type="compositionally biased region" description="Basic and acidic residues" evidence="9">
    <location>
        <begin position="153"/>
        <end position="165"/>
    </location>
</feature>
<sequence>MRAATRLFAAVKPQYLEPGAPTGLAGLFTHATPRSTLLYLYSATLDKLKTFPESSVYRQSTEALTKQRLSVIESVTPEGLEAWQNRVSGLVEQYPNAFRKVQTSNGSSFNIIYKDAVSTSSQRGISAAEYNAKSEDQTHNDESKKQRLSSGPKYEDDPEVKRREELIDEDPLPDDVPHIEPEPPLSVDQIGAIENQIGAGLIEEVIQVAEGELKLAGVIGESKAWEDLEEKPQEGQWSYFQRDTHTPQTQAR</sequence>
<organism evidence="10 11">
    <name type="scientific">Polychaeton citri CBS 116435</name>
    <dbReference type="NCBI Taxonomy" id="1314669"/>
    <lineage>
        <taxon>Eukaryota</taxon>
        <taxon>Fungi</taxon>
        <taxon>Dikarya</taxon>
        <taxon>Ascomycota</taxon>
        <taxon>Pezizomycotina</taxon>
        <taxon>Dothideomycetes</taxon>
        <taxon>Dothideomycetidae</taxon>
        <taxon>Capnodiales</taxon>
        <taxon>Capnodiaceae</taxon>
        <taxon>Polychaeton</taxon>
    </lineage>
</organism>
<dbReference type="InterPro" id="IPR006806">
    <property type="entry name" value="NDUFA5"/>
</dbReference>